<dbReference type="InParanoid" id="A0A6L2Q7M8"/>
<dbReference type="SUPFAM" id="SSF81333">
    <property type="entry name" value="F1F0 ATP synthase subunit C"/>
    <property type="match status" value="2"/>
</dbReference>
<keyword evidence="6 12" id="KW-1133">Transmembrane helix</keyword>
<feature type="domain" description="V-ATPase proteolipid subunit C-like" evidence="13">
    <location>
        <begin position="158"/>
        <end position="217"/>
    </location>
</feature>
<dbReference type="GO" id="GO:0046961">
    <property type="term" value="F:proton-transporting ATPase activity, rotational mechanism"/>
    <property type="evidence" value="ECO:0007669"/>
    <property type="project" value="InterPro"/>
</dbReference>
<comment type="similarity">
    <text evidence="2 12">Belongs to the V-ATPase proteolipid subunit family.</text>
</comment>
<evidence type="ECO:0000256" key="3">
    <source>
        <dbReference type="ARBA" id="ARBA00022448"/>
    </source>
</evidence>
<organism evidence="14 15">
    <name type="scientific">Coptotermes formosanus</name>
    <name type="common">Formosan subterranean termite</name>
    <dbReference type="NCBI Taxonomy" id="36987"/>
    <lineage>
        <taxon>Eukaryota</taxon>
        <taxon>Metazoa</taxon>
        <taxon>Ecdysozoa</taxon>
        <taxon>Arthropoda</taxon>
        <taxon>Hexapoda</taxon>
        <taxon>Insecta</taxon>
        <taxon>Pterygota</taxon>
        <taxon>Neoptera</taxon>
        <taxon>Polyneoptera</taxon>
        <taxon>Dictyoptera</taxon>
        <taxon>Blattodea</taxon>
        <taxon>Blattoidea</taxon>
        <taxon>Termitoidae</taxon>
        <taxon>Rhinotermitidae</taxon>
        <taxon>Coptotermes</taxon>
    </lineage>
</organism>
<dbReference type="EMBL" id="BLKM01000905">
    <property type="protein sequence ID" value="GFG39512.1"/>
    <property type="molecule type" value="Genomic_DNA"/>
</dbReference>
<evidence type="ECO:0000256" key="1">
    <source>
        <dbReference type="ARBA" id="ARBA00004141"/>
    </source>
</evidence>
<dbReference type="GO" id="GO:0033179">
    <property type="term" value="C:proton-transporting V-type ATPase, V0 domain"/>
    <property type="evidence" value="ECO:0007669"/>
    <property type="project" value="InterPro"/>
</dbReference>
<dbReference type="FunFam" id="1.20.120.610:FF:000002">
    <property type="entry name" value="V-type proton ATPase proteolipid subunit"/>
    <property type="match status" value="1"/>
</dbReference>
<proteinExistence type="inferred from homology"/>
<dbReference type="CDD" id="cd18178">
    <property type="entry name" value="ATP-synt_Vo_c_ATP6F_rpt2"/>
    <property type="match status" value="1"/>
</dbReference>
<dbReference type="PRINTS" id="PR00122">
    <property type="entry name" value="VACATPASE"/>
</dbReference>
<keyword evidence="15" id="KW-1185">Reference proteome</keyword>
<protein>
    <recommendedName>
        <fullName evidence="9">V-type proton ATPase 16 kDa proteolipid subunit c</fullName>
    </recommendedName>
    <alternativeName>
        <fullName evidence="11">V-type proton ATPase 21 kDa proteolipid subunit c''</fullName>
    </alternativeName>
    <alternativeName>
        <fullName evidence="10">Vacuolar proton pump 16 kDa proteolipid subunit c</fullName>
    </alternativeName>
</protein>
<evidence type="ECO:0000256" key="12">
    <source>
        <dbReference type="RuleBase" id="RU363060"/>
    </source>
</evidence>
<gene>
    <name evidence="14" type="ORF">Cfor_00507</name>
</gene>
<keyword evidence="5" id="KW-0375">Hydrogen ion transport</keyword>
<dbReference type="AlphaFoldDB" id="A0A6L2Q7M8"/>
<comment type="subcellular location">
    <subcellularLocation>
        <location evidence="1">Membrane</location>
        <topology evidence="1">Multi-pass membrane protein</topology>
    </subcellularLocation>
</comment>
<evidence type="ECO:0000256" key="10">
    <source>
        <dbReference type="ARBA" id="ARBA00031057"/>
    </source>
</evidence>
<feature type="transmembrane region" description="Helical" evidence="12">
    <location>
        <begin position="196"/>
        <end position="218"/>
    </location>
</feature>
<evidence type="ECO:0000256" key="2">
    <source>
        <dbReference type="ARBA" id="ARBA00007296"/>
    </source>
</evidence>
<evidence type="ECO:0000259" key="13">
    <source>
        <dbReference type="Pfam" id="PF00137"/>
    </source>
</evidence>
<comment type="function">
    <text evidence="12">Proton-conducting pore forming of the V0 complex of vacuolar(H+)-ATPase (V-ATPase), a multisubunit enzyme composed of a peripheral complex (V1) that hydrolyzes ATP and a membrane integral complex (V0) that translocates protons. V-ATPase is responsible for acidifying and maintaining the pH of intracellular compartments and in some cell types, is targeted to the plasma membrane, where it is responsible for acidifying the extracellular environment.</text>
</comment>
<reference evidence="15" key="1">
    <citation type="submission" date="2020-01" db="EMBL/GenBank/DDBJ databases">
        <title>Draft genome sequence of the Termite Coptotermes fromosanus.</title>
        <authorList>
            <person name="Itakura S."/>
            <person name="Yosikawa Y."/>
            <person name="Umezawa K."/>
        </authorList>
    </citation>
    <scope>NUCLEOTIDE SEQUENCE [LARGE SCALE GENOMIC DNA]</scope>
</reference>
<comment type="subunit">
    <text evidence="12">V-ATPase is a heteromultimeric enzyme made up of two complexes: the ATP-hydrolytic V1 complex and the proton translocation V0 complex. The V1 complex consists of three catalytic AB heterodimers that form a heterohexamer, three peripheral stalks each consisting of EG heterodimers, one central rotor including subunits D and F, and the regulatory subunits C and H. The proton translocation complex V0 consists of the proton transport subunit a, a ring of proteolipid subunits c9c'', rotary subunit d, subunits e and f, and the accessory subunits.</text>
</comment>
<feature type="transmembrane region" description="Helical" evidence="12">
    <location>
        <begin position="72"/>
        <end position="94"/>
    </location>
</feature>
<sequence>MEDYVVTARFRSHECSCCQVKSEAVRMRTTIANLYVGFFSLLVTGIILFYLLTGRGEALSIAWFLEETSPYMWASMGIGLCVGLSVVGAALGIYTTGASIVGGGVKVPRIKTKNLISVIFCEAVAIYGLITAIVLSGTTALEETEVNPQKMMAAYVTFGAGLCVGLVDLFCGLCVGSVGSGAAISDAANSSLFVKILIIEIFASAIGLFGLIVGVYMVSV</sequence>
<feature type="transmembrane region" description="Helical" evidence="12">
    <location>
        <begin position="155"/>
        <end position="184"/>
    </location>
</feature>
<dbReference type="PANTHER" id="PTHR10263">
    <property type="entry name" value="V-TYPE PROTON ATPASE PROTEOLIPID SUBUNIT"/>
    <property type="match status" value="1"/>
</dbReference>
<evidence type="ECO:0000256" key="4">
    <source>
        <dbReference type="ARBA" id="ARBA00022692"/>
    </source>
</evidence>
<evidence type="ECO:0000256" key="11">
    <source>
        <dbReference type="ARBA" id="ARBA00071448"/>
    </source>
</evidence>
<dbReference type="OrthoDB" id="10264021at2759"/>
<evidence type="ECO:0000313" key="14">
    <source>
        <dbReference type="EMBL" id="GFG39512.1"/>
    </source>
</evidence>
<accession>A0A6L2Q7M8</accession>
<dbReference type="InterPro" id="IPR000245">
    <property type="entry name" value="ATPase_proteolipid_csu"/>
</dbReference>
<evidence type="ECO:0000313" key="15">
    <source>
        <dbReference type="Proteomes" id="UP000502823"/>
    </source>
</evidence>
<evidence type="ECO:0000256" key="8">
    <source>
        <dbReference type="ARBA" id="ARBA00023136"/>
    </source>
</evidence>
<dbReference type="Proteomes" id="UP000502823">
    <property type="component" value="Unassembled WGS sequence"/>
</dbReference>
<dbReference type="FunCoup" id="A0A6L2Q7M8">
    <property type="interactions" value="733"/>
</dbReference>
<dbReference type="InterPro" id="IPR035921">
    <property type="entry name" value="F/V-ATP_Csub_sf"/>
</dbReference>
<feature type="transmembrane region" description="Helical" evidence="12">
    <location>
        <begin position="31"/>
        <end position="52"/>
    </location>
</feature>
<feature type="transmembrane region" description="Helical" evidence="12">
    <location>
        <begin position="115"/>
        <end position="135"/>
    </location>
</feature>
<name>A0A6L2Q7M8_COPFO</name>
<evidence type="ECO:0000256" key="6">
    <source>
        <dbReference type="ARBA" id="ARBA00022989"/>
    </source>
</evidence>
<comment type="caution">
    <text evidence="14">The sequence shown here is derived from an EMBL/GenBank/DDBJ whole genome shotgun (WGS) entry which is preliminary data.</text>
</comment>
<evidence type="ECO:0000256" key="5">
    <source>
        <dbReference type="ARBA" id="ARBA00022781"/>
    </source>
</evidence>
<feature type="domain" description="V-ATPase proteolipid subunit C-like" evidence="13">
    <location>
        <begin position="76"/>
        <end position="135"/>
    </location>
</feature>
<evidence type="ECO:0000256" key="7">
    <source>
        <dbReference type="ARBA" id="ARBA00023065"/>
    </source>
</evidence>
<dbReference type="Pfam" id="PF00137">
    <property type="entry name" value="ATP-synt_C"/>
    <property type="match status" value="2"/>
</dbReference>
<comment type="caution">
    <text evidence="12">Lacks conserved residue(s) required for the propagation of feature annotation.</text>
</comment>
<keyword evidence="4 12" id="KW-0812">Transmembrane</keyword>
<dbReference type="InterPro" id="IPR002379">
    <property type="entry name" value="ATPase_proteolipid_c-like_dom"/>
</dbReference>
<keyword evidence="3 12" id="KW-0813">Transport</keyword>
<keyword evidence="7 12" id="KW-0406">Ion transport</keyword>
<dbReference type="Gene3D" id="1.20.120.610">
    <property type="entry name" value="lithium bound rotor ring of v- atpase"/>
    <property type="match status" value="1"/>
</dbReference>
<evidence type="ECO:0000256" key="9">
    <source>
        <dbReference type="ARBA" id="ARBA00029494"/>
    </source>
</evidence>
<keyword evidence="8 12" id="KW-0472">Membrane</keyword>
<dbReference type="CDD" id="cd18177">
    <property type="entry name" value="ATP-synt_Vo_c_ATP6F_rpt1"/>
    <property type="match status" value="1"/>
</dbReference>